<reference evidence="3 4" key="1">
    <citation type="journal article" date="2022" name="Front. Microbiol.">
        <title>High genomic differentiation and limited gene flow indicate recent cryptic speciation within the genus Laspinema (cyanobacteria).</title>
        <authorList>
            <person name="Stanojkovic A."/>
            <person name="Skoupy S."/>
            <person name="Skaloud P."/>
            <person name="Dvorak P."/>
        </authorList>
    </citation>
    <scope>NUCLEOTIDE SEQUENCE [LARGE SCALE GENOMIC DNA]</scope>
    <source>
        <strain evidence="3 4">D3b</strain>
    </source>
</reference>
<dbReference type="Gene3D" id="3.20.20.140">
    <property type="entry name" value="Metal-dependent hydrolases"/>
    <property type="match status" value="1"/>
</dbReference>
<dbReference type="SUPFAM" id="SSF51556">
    <property type="entry name" value="Metallo-dependent hydrolases"/>
    <property type="match status" value="1"/>
</dbReference>
<evidence type="ECO:0000256" key="1">
    <source>
        <dbReference type="ARBA" id="ARBA00023239"/>
    </source>
</evidence>
<evidence type="ECO:0000313" key="4">
    <source>
        <dbReference type="Proteomes" id="UP001525961"/>
    </source>
</evidence>
<sequence>MLNGYQIIDADSHVFEPPDMWEKYLELAFKSFAPSPDFKIKGEPVTHKISQQVSREGAKQIQQAHPMSVLSGFDAESHVRAMQQMGIDIAFIYPTHGLWLLAIDNMEPRLAGAFTRAYNNWLRDFCSYAPQKLKGVGAINCHAPEEMVIELHRIAEFGWKAVYLRPNPVKGRILSDPAYEPFWNQCEELNMAVGLHEGTHSRLPTTGADRFNTRFALHACSHPTEQMMALLALIEGGVLERHPQLRVGFLESGCGWLPYWLWRLDEEYENLYWEVKDRVKMKPSEYFRRQCFIEIEPGEPYLGQMIDYIGADNLIFGSDYPHMDHKPNIVGEAVALAERLSPTLVQKILWDNAVRFYGLESINAQ</sequence>
<dbReference type="EMBL" id="JAMXFA010000005">
    <property type="protein sequence ID" value="MCT7977057.1"/>
    <property type="molecule type" value="Genomic_DNA"/>
</dbReference>
<dbReference type="PANTHER" id="PTHR21240">
    <property type="entry name" value="2-AMINO-3-CARBOXYLMUCONATE-6-SEMIALDEHYDE DECARBOXYLASE"/>
    <property type="match status" value="1"/>
</dbReference>
<organism evidence="3 4">
    <name type="scientific">Laspinema olomoucense D3b</name>
    <dbReference type="NCBI Taxonomy" id="2953688"/>
    <lineage>
        <taxon>Bacteria</taxon>
        <taxon>Bacillati</taxon>
        <taxon>Cyanobacteriota</taxon>
        <taxon>Cyanophyceae</taxon>
        <taxon>Oscillatoriophycideae</taxon>
        <taxon>Oscillatoriales</taxon>
        <taxon>Laspinemataceae</taxon>
        <taxon>Laspinema</taxon>
        <taxon>Laspinema olomoucense</taxon>
    </lineage>
</organism>
<name>A0ABT2N396_9CYAN</name>
<dbReference type="InterPro" id="IPR006680">
    <property type="entry name" value="Amidohydro-rel"/>
</dbReference>
<comment type="caution">
    <text evidence="3">The sequence shown here is derived from an EMBL/GenBank/DDBJ whole genome shotgun (WGS) entry which is preliminary data.</text>
</comment>
<dbReference type="PANTHER" id="PTHR21240:SF28">
    <property type="entry name" value="ISO-OROTATE DECARBOXYLASE (EUROFUNG)"/>
    <property type="match status" value="1"/>
</dbReference>
<dbReference type="InterPro" id="IPR032465">
    <property type="entry name" value="ACMSD"/>
</dbReference>
<evidence type="ECO:0000313" key="3">
    <source>
        <dbReference type="EMBL" id="MCT7977057.1"/>
    </source>
</evidence>
<proteinExistence type="predicted"/>
<evidence type="ECO:0000259" key="2">
    <source>
        <dbReference type="Pfam" id="PF04909"/>
    </source>
</evidence>
<dbReference type="Pfam" id="PF04909">
    <property type="entry name" value="Amidohydro_2"/>
    <property type="match status" value="1"/>
</dbReference>
<dbReference type="RefSeq" id="WP_261234742.1">
    <property type="nucleotide sequence ID" value="NZ_JAMXFA010000005.1"/>
</dbReference>
<dbReference type="Proteomes" id="UP001525961">
    <property type="component" value="Unassembled WGS sequence"/>
</dbReference>
<feature type="domain" description="Amidohydrolase-related" evidence="2">
    <location>
        <begin position="67"/>
        <end position="359"/>
    </location>
</feature>
<gene>
    <name evidence="3" type="ORF">NG792_04865</name>
</gene>
<dbReference type="InterPro" id="IPR032466">
    <property type="entry name" value="Metal_Hydrolase"/>
</dbReference>
<keyword evidence="1" id="KW-0456">Lyase</keyword>
<accession>A0ABT2N396</accession>
<keyword evidence="4" id="KW-1185">Reference proteome</keyword>
<protein>
    <submittedName>
        <fullName evidence="3">Amidohydrolase</fullName>
    </submittedName>
</protein>